<feature type="domain" description="C2H2-type" evidence="6">
    <location>
        <begin position="326"/>
        <end position="353"/>
    </location>
</feature>
<dbReference type="PROSITE" id="PS50157">
    <property type="entry name" value="ZINC_FINGER_C2H2_2"/>
    <property type="match status" value="7"/>
</dbReference>
<dbReference type="Pfam" id="PF00096">
    <property type="entry name" value="zf-C2H2"/>
    <property type="match status" value="4"/>
</dbReference>
<dbReference type="InterPro" id="IPR013087">
    <property type="entry name" value="Znf_C2H2_type"/>
</dbReference>
<keyword evidence="2" id="KW-0677">Repeat</keyword>
<evidence type="ECO:0000256" key="3">
    <source>
        <dbReference type="ARBA" id="ARBA00022771"/>
    </source>
</evidence>
<feature type="domain" description="C2H2-type" evidence="6">
    <location>
        <begin position="164"/>
        <end position="192"/>
    </location>
</feature>
<dbReference type="GO" id="GO:0005634">
    <property type="term" value="C:nucleus"/>
    <property type="evidence" value="ECO:0007669"/>
    <property type="project" value="TreeGrafter"/>
</dbReference>
<dbReference type="PANTHER" id="PTHR24379">
    <property type="entry name" value="KRAB AND ZINC FINGER DOMAIN-CONTAINING"/>
    <property type="match status" value="1"/>
</dbReference>
<dbReference type="Gene3D" id="3.30.160.60">
    <property type="entry name" value="Classic Zinc Finger"/>
    <property type="match status" value="5"/>
</dbReference>
<evidence type="ECO:0000256" key="2">
    <source>
        <dbReference type="ARBA" id="ARBA00022737"/>
    </source>
</evidence>
<feature type="domain" description="C2H2-type" evidence="6">
    <location>
        <begin position="354"/>
        <end position="382"/>
    </location>
</feature>
<dbReference type="GO" id="GO:0008270">
    <property type="term" value="F:zinc ion binding"/>
    <property type="evidence" value="ECO:0007669"/>
    <property type="project" value="UniProtKB-KW"/>
</dbReference>
<sequence length="419" mass="47743">MEEIVIDATPSQMILYKEQAATEPGFVRAWDQDRPVGYELTDTKRYKTPSGVQKTATIQREQLSSVGKEQIVETDGEFSMDPTEFLAIPSTSAATDPTPSTSTTDLSHQPVPLRRMAIKIGERVLRFKVISAADAPEPPTENPEHQLLEEPMPLTSPKALAGLFHCAQCKTYFGNKEVYQRHITEVHGDARPFRCFNCGMRFANKTSMTHHLKDHSLLKPMFSCEYCPRIFSKLENRNRHHKMHFNRMTCPTCMRFFTTQEALQNHQNTAHANAPNPNNFDDGAPPGDILSNGKTARFNCGYCNLRFHFKKDMLVHERIHTGEKPYSCGYCGKSFAQSQALTAHIRMHTKELPYGCAKCSKQFRDNSSLRKHELGAHSSEPMIRPVMPHTIGHLNMQRVQRRKQQLMVSNRQPEYRIAP</sequence>
<dbReference type="GO" id="GO:0000981">
    <property type="term" value="F:DNA-binding transcription factor activity, RNA polymerase II-specific"/>
    <property type="evidence" value="ECO:0007669"/>
    <property type="project" value="TreeGrafter"/>
</dbReference>
<dbReference type="FunFam" id="3.30.160.60:FF:000110">
    <property type="entry name" value="Zinc finger protein-like"/>
    <property type="match status" value="1"/>
</dbReference>
<feature type="domain" description="C2H2-type" evidence="6">
    <location>
        <begin position="298"/>
        <end position="325"/>
    </location>
</feature>
<feature type="domain" description="C2H2-type" evidence="6">
    <location>
        <begin position="248"/>
        <end position="276"/>
    </location>
</feature>
<dbReference type="EnsemblMetazoa" id="CJA01914.1">
    <property type="protein sequence ID" value="CJA01914.1"/>
    <property type="gene ID" value="WBGene00121118"/>
</dbReference>
<keyword evidence="4" id="KW-0862">Zinc</keyword>
<evidence type="ECO:0000256" key="1">
    <source>
        <dbReference type="ARBA" id="ARBA00022723"/>
    </source>
</evidence>
<evidence type="ECO:0000256" key="5">
    <source>
        <dbReference type="PROSITE-ProRule" id="PRU00042"/>
    </source>
</evidence>
<dbReference type="GO" id="GO:0000977">
    <property type="term" value="F:RNA polymerase II transcription regulatory region sequence-specific DNA binding"/>
    <property type="evidence" value="ECO:0007669"/>
    <property type="project" value="TreeGrafter"/>
</dbReference>
<protein>
    <recommendedName>
        <fullName evidence="6">C2H2-type domain-containing protein</fullName>
    </recommendedName>
</protein>
<organism evidence="7 8">
    <name type="scientific">Caenorhabditis japonica</name>
    <dbReference type="NCBI Taxonomy" id="281687"/>
    <lineage>
        <taxon>Eukaryota</taxon>
        <taxon>Metazoa</taxon>
        <taxon>Ecdysozoa</taxon>
        <taxon>Nematoda</taxon>
        <taxon>Chromadorea</taxon>
        <taxon>Rhabditida</taxon>
        <taxon>Rhabditina</taxon>
        <taxon>Rhabditomorpha</taxon>
        <taxon>Rhabditoidea</taxon>
        <taxon>Rhabditidae</taxon>
        <taxon>Peloderinae</taxon>
        <taxon>Caenorhabditis</taxon>
    </lineage>
</organism>
<reference evidence="7" key="2">
    <citation type="submission" date="2022-06" db="UniProtKB">
        <authorList>
            <consortium name="EnsemblMetazoa"/>
        </authorList>
    </citation>
    <scope>IDENTIFICATION</scope>
    <source>
        <strain evidence="7">DF5081</strain>
    </source>
</reference>
<evidence type="ECO:0000313" key="8">
    <source>
        <dbReference type="Proteomes" id="UP000005237"/>
    </source>
</evidence>
<dbReference type="SUPFAM" id="SSF57667">
    <property type="entry name" value="beta-beta-alpha zinc fingers"/>
    <property type="match status" value="4"/>
</dbReference>
<dbReference type="AlphaFoldDB" id="A0A8R1DGB1"/>
<keyword evidence="3 5" id="KW-0863">Zinc-finger</keyword>
<keyword evidence="8" id="KW-1185">Reference proteome</keyword>
<feature type="domain" description="C2H2-type" evidence="6">
    <location>
        <begin position="193"/>
        <end position="220"/>
    </location>
</feature>
<dbReference type="SMART" id="SM00355">
    <property type="entry name" value="ZnF_C2H2"/>
    <property type="match status" value="7"/>
</dbReference>
<name>A0A8R1DGB1_CAEJA</name>
<dbReference type="Proteomes" id="UP000005237">
    <property type="component" value="Unassembled WGS sequence"/>
</dbReference>
<feature type="domain" description="C2H2-type" evidence="6">
    <location>
        <begin position="222"/>
        <end position="249"/>
    </location>
</feature>
<evidence type="ECO:0000256" key="4">
    <source>
        <dbReference type="ARBA" id="ARBA00022833"/>
    </source>
</evidence>
<keyword evidence="1" id="KW-0479">Metal-binding</keyword>
<evidence type="ECO:0000313" key="7">
    <source>
        <dbReference type="EnsemblMetazoa" id="CJA01914.1"/>
    </source>
</evidence>
<accession>A0A8R1DGB1</accession>
<dbReference type="PROSITE" id="PS00028">
    <property type="entry name" value="ZINC_FINGER_C2H2_1"/>
    <property type="match status" value="7"/>
</dbReference>
<dbReference type="InterPro" id="IPR036236">
    <property type="entry name" value="Znf_C2H2_sf"/>
</dbReference>
<reference evidence="8" key="1">
    <citation type="submission" date="2010-08" db="EMBL/GenBank/DDBJ databases">
        <authorList>
            <consortium name="Caenorhabditis japonica Sequencing Consortium"/>
            <person name="Wilson R.K."/>
        </authorList>
    </citation>
    <scope>NUCLEOTIDE SEQUENCE [LARGE SCALE GENOMIC DNA]</scope>
    <source>
        <strain evidence="8">DF5081</strain>
    </source>
</reference>
<evidence type="ECO:0000259" key="6">
    <source>
        <dbReference type="PROSITE" id="PS50157"/>
    </source>
</evidence>
<proteinExistence type="predicted"/>
<dbReference type="PANTHER" id="PTHR24379:SF127">
    <property type="entry name" value="BLOODY FINGERS-RELATED"/>
    <property type="match status" value="1"/>
</dbReference>